<evidence type="ECO:0000256" key="1">
    <source>
        <dbReference type="SAM" id="MobiDB-lite"/>
    </source>
</evidence>
<accession>A0A0F9D3M2</accession>
<dbReference type="EMBL" id="LAZR01033370">
    <property type="protein sequence ID" value="KKL48281.1"/>
    <property type="molecule type" value="Genomic_DNA"/>
</dbReference>
<evidence type="ECO:0000313" key="2">
    <source>
        <dbReference type="EMBL" id="KKL48281.1"/>
    </source>
</evidence>
<organism evidence="2">
    <name type="scientific">marine sediment metagenome</name>
    <dbReference type="NCBI Taxonomy" id="412755"/>
    <lineage>
        <taxon>unclassified sequences</taxon>
        <taxon>metagenomes</taxon>
        <taxon>ecological metagenomes</taxon>
    </lineage>
</organism>
<reference evidence="2" key="1">
    <citation type="journal article" date="2015" name="Nature">
        <title>Complex archaea that bridge the gap between prokaryotes and eukaryotes.</title>
        <authorList>
            <person name="Spang A."/>
            <person name="Saw J.H."/>
            <person name="Jorgensen S.L."/>
            <person name="Zaremba-Niedzwiedzka K."/>
            <person name="Martijn J."/>
            <person name="Lind A.E."/>
            <person name="van Eijk R."/>
            <person name="Schleper C."/>
            <person name="Guy L."/>
            <person name="Ettema T.J."/>
        </authorList>
    </citation>
    <scope>NUCLEOTIDE SEQUENCE</scope>
</reference>
<comment type="caution">
    <text evidence="2">The sequence shown here is derived from an EMBL/GenBank/DDBJ whole genome shotgun (WGS) entry which is preliminary data.</text>
</comment>
<feature type="region of interest" description="Disordered" evidence="1">
    <location>
        <begin position="52"/>
        <end position="85"/>
    </location>
</feature>
<dbReference type="AlphaFoldDB" id="A0A0F9D3M2"/>
<proteinExistence type="predicted"/>
<gene>
    <name evidence="2" type="ORF">LCGC14_2327060</name>
</gene>
<name>A0A0F9D3M2_9ZZZZ</name>
<sequence>MTALCPALTKRMITAILTLRIGTDIIELFSDRQAKRAVKRCNLDCLTAQKPSSTFHKPKQSAKGQLPRIKNTKKQPRLKGPETKSILKGASKARSGRITYLSGLGLEWLSFPLTLWLPHRVLPANNYIPKFFRCLHPSLFDIGLHSFTFSLVPNRYVLSEWACRSQPGYENE</sequence>
<protein>
    <submittedName>
        <fullName evidence="2">Uncharacterized protein</fullName>
    </submittedName>
</protein>